<dbReference type="SUPFAM" id="SSF101898">
    <property type="entry name" value="NHL repeat"/>
    <property type="match status" value="1"/>
</dbReference>
<dbReference type="SUPFAM" id="SSF52047">
    <property type="entry name" value="RNI-like"/>
    <property type="match status" value="1"/>
</dbReference>
<name>A0A816W541_9BILA</name>
<dbReference type="InterPro" id="IPR001258">
    <property type="entry name" value="NHL_repeat"/>
</dbReference>
<evidence type="ECO:0000256" key="2">
    <source>
        <dbReference type="PROSITE-ProRule" id="PRU00504"/>
    </source>
</evidence>
<dbReference type="PANTHER" id="PTHR24104">
    <property type="entry name" value="E3 UBIQUITIN-PROTEIN LIGASE NHLRC1-RELATED"/>
    <property type="match status" value="1"/>
</dbReference>
<dbReference type="Gene3D" id="2.120.10.30">
    <property type="entry name" value="TolB, C-terminal domain"/>
    <property type="match status" value="2"/>
</dbReference>
<dbReference type="Proteomes" id="UP000663856">
    <property type="component" value="Unassembled WGS sequence"/>
</dbReference>
<dbReference type="PROSITE" id="PS51125">
    <property type="entry name" value="NHL"/>
    <property type="match status" value="1"/>
</dbReference>
<reference evidence="3" key="1">
    <citation type="submission" date="2021-02" db="EMBL/GenBank/DDBJ databases">
        <authorList>
            <person name="Nowell W R."/>
        </authorList>
    </citation>
    <scope>NUCLEOTIDE SEQUENCE</scope>
</reference>
<evidence type="ECO:0000256" key="1">
    <source>
        <dbReference type="ARBA" id="ARBA00022737"/>
    </source>
</evidence>
<dbReference type="PANTHER" id="PTHR24104:SF25">
    <property type="entry name" value="PROTEIN LIN-41"/>
    <property type="match status" value="1"/>
</dbReference>
<dbReference type="Pfam" id="PF01436">
    <property type="entry name" value="NHL"/>
    <property type="match status" value="1"/>
</dbReference>
<organism evidence="3 4">
    <name type="scientific">Rotaria magnacalcarata</name>
    <dbReference type="NCBI Taxonomy" id="392030"/>
    <lineage>
        <taxon>Eukaryota</taxon>
        <taxon>Metazoa</taxon>
        <taxon>Spiralia</taxon>
        <taxon>Gnathifera</taxon>
        <taxon>Rotifera</taxon>
        <taxon>Eurotatoria</taxon>
        <taxon>Bdelloidea</taxon>
        <taxon>Philodinida</taxon>
        <taxon>Philodinidae</taxon>
        <taxon>Rotaria</taxon>
    </lineage>
</organism>
<gene>
    <name evidence="3" type="ORF">WKI299_LOCUS25935</name>
</gene>
<sequence length="1035" mass="118847">MREVSLHRPAWTLESGLCCPDKDYDDPRYPLWKSIDALKLSDDEKYSLALNGRPYAVNPDMCTSEEECISQYRIRDGFRDYVDEEDEKSPRIKAFRMDDIQEPFLYDEYGNDLEPLRIIACFDQIVEAVESWETPYNDTRGHLDRIEGKIDRIDAKTQEILRQIHHVMTQMYELHEFTTPRYFFILPAKHSEIRAIDIVQNWFQAHYKLHFLCECSHDPKQMHVAPHEGYSIKKVKDFMVKYAPYLRTTLQIVQVLLSTGGLVIPQLGSAANIIDNVVSPRFKDPKCCKDMEQQLEMVDNLLNKVENQRNLAGASVTDKQKSNGISLQGVELREIQTYLELVDDKRTLGNLYRIVTDDGHVRWVCLEHYDEISYHKEMSKYIHEFEAMGGKFDRKTKEAFIRRVNVISKNVEMMCKALRKGFNIVKLTFEDCSISEDDLEKLLDIIINRSSIRCLNMVAVRVRIFFGIVKYTCQDMVADFSNQTLKVRFCSNNQDANTQMLGRLLLQNKIYRNLDFSASDFVCHESDLRRTLQANVTVTGLFVEHTNNINILNSIFTLKTNALQQLKLTRSLYDSSTLSHFCEMLKKNKTLVEVDLIDRNGFEDQVFISNLLDTLRDHKSIKHLNLHIADVQPSNQKEIHLIEALKHGRFVSCLCISASVISHKLTKALHRASKERHTLTQLEFYKSHVNDDDKTQLQSLYNSGSLHQLSFYEKPRWYVMREQTNEPLNRVIPNIPVNAQWVQNGVTVAGGNGYGDATNQLRRPEGLFVDDDQTVVIADEGDHRIMQSKKGDTMNGQVVAGGNGQGNRLNQLNWPTDVLIDKETDSLIICDQGNRRVVRWSRFSGTTQAEILIDNIDCWGLAMDEHRYLYVSDTKKHEVRRYQLGDNNGTLVAGGNGKGNGTNQLKDPYYLFVDRQQNVYVSDRNNHRVMKWNKGAKEGIAVAGGQDYGDALTQLYDPKGLFIDALGTLYVADSANNRVMRWTQGMKQGTVIVGGNGWETGTNQFNIPIGLSFDRHGNLYVADADNNRVQRFSLE</sequence>
<protein>
    <submittedName>
        <fullName evidence="3">Uncharacterized protein</fullName>
    </submittedName>
</protein>
<dbReference type="GO" id="GO:0008270">
    <property type="term" value="F:zinc ion binding"/>
    <property type="evidence" value="ECO:0007669"/>
    <property type="project" value="UniProtKB-KW"/>
</dbReference>
<evidence type="ECO:0000313" key="4">
    <source>
        <dbReference type="Proteomes" id="UP000663856"/>
    </source>
</evidence>
<dbReference type="EMBL" id="CAJNRF010011158">
    <property type="protein sequence ID" value="CAF2128915.1"/>
    <property type="molecule type" value="Genomic_DNA"/>
</dbReference>
<evidence type="ECO:0000313" key="3">
    <source>
        <dbReference type="EMBL" id="CAF2128915.1"/>
    </source>
</evidence>
<dbReference type="Gene3D" id="3.80.10.10">
    <property type="entry name" value="Ribonuclease Inhibitor"/>
    <property type="match status" value="1"/>
</dbReference>
<proteinExistence type="predicted"/>
<feature type="repeat" description="NHL" evidence="2">
    <location>
        <begin position="1004"/>
        <end position="1035"/>
    </location>
</feature>
<dbReference type="InterPro" id="IPR050952">
    <property type="entry name" value="TRIM-NHL_E3_ligases"/>
</dbReference>
<dbReference type="InterPro" id="IPR032675">
    <property type="entry name" value="LRR_dom_sf"/>
</dbReference>
<keyword evidence="1" id="KW-0677">Repeat</keyword>
<comment type="caution">
    <text evidence="3">The sequence shown here is derived from an EMBL/GenBank/DDBJ whole genome shotgun (WGS) entry which is preliminary data.</text>
</comment>
<accession>A0A816W541</accession>
<dbReference type="InterPro" id="IPR011042">
    <property type="entry name" value="6-blade_b-propeller_TolB-like"/>
</dbReference>
<dbReference type="AlphaFoldDB" id="A0A816W541"/>
<dbReference type="CDD" id="cd05819">
    <property type="entry name" value="NHL"/>
    <property type="match status" value="1"/>
</dbReference>